<dbReference type="EMBL" id="AAAPCR010000006">
    <property type="protein sequence ID" value="EAD8146230.1"/>
    <property type="molecule type" value="Genomic_DNA"/>
</dbReference>
<dbReference type="GO" id="GO:0005886">
    <property type="term" value="C:plasma membrane"/>
    <property type="evidence" value="ECO:0007669"/>
    <property type="project" value="UniProtKB-SubCell"/>
</dbReference>
<evidence type="ECO:0000256" key="7">
    <source>
        <dbReference type="ARBA" id="ARBA00023136"/>
    </source>
</evidence>
<dbReference type="Gene3D" id="1.10.3720.10">
    <property type="entry name" value="MetI-like"/>
    <property type="match status" value="1"/>
</dbReference>
<dbReference type="EMBL" id="CP098507">
    <property type="protein sequence ID" value="UUJ80406.1"/>
    <property type="molecule type" value="Genomic_DNA"/>
</dbReference>
<dbReference type="EMBL" id="AAARIE010000006">
    <property type="protein sequence ID" value="EAE2659955.1"/>
    <property type="molecule type" value="Genomic_DNA"/>
</dbReference>
<evidence type="ECO:0000313" key="34">
    <source>
        <dbReference type="Proteomes" id="UP000566597"/>
    </source>
</evidence>
<feature type="transmembrane region" description="Helical" evidence="8">
    <location>
        <begin position="12"/>
        <end position="33"/>
    </location>
</feature>
<dbReference type="Pfam" id="PF00528">
    <property type="entry name" value="BPD_transp_1"/>
    <property type="match status" value="1"/>
</dbReference>
<keyword evidence="5 8" id="KW-1133">Transmembrane helix</keyword>
<feature type="transmembrane region" description="Helical" evidence="8">
    <location>
        <begin position="145"/>
        <end position="162"/>
    </location>
</feature>
<keyword evidence="2 8" id="KW-0813">Transport</keyword>
<evidence type="ECO:0000256" key="4">
    <source>
        <dbReference type="ARBA" id="ARBA00022692"/>
    </source>
</evidence>
<evidence type="ECO:0000256" key="1">
    <source>
        <dbReference type="ARBA" id="ARBA00004651"/>
    </source>
</evidence>
<dbReference type="Proteomes" id="UP000355989">
    <property type="component" value="Unassembled WGS sequence"/>
</dbReference>
<evidence type="ECO:0000313" key="27">
    <source>
        <dbReference type="Proteomes" id="UP000470497"/>
    </source>
</evidence>
<evidence type="ECO:0000313" key="20">
    <source>
        <dbReference type="EMBL" id="ECL0130799.1"/>
    </source>
</evidence>
<evidence type="ECO:0000313" key="17">
    <source>
        <dbReference type="EMBL" id="EAH1614996.1"/>
    </source>
</evidence>
<comment type="similarity">
    <text evidence="8">Belongs to the binding-protein-dependent transport system permease family.</text>
</comment>
<evidence type="ECO:0000256" key="3">
    <source>
        <dbReference type="ARBA" id="ARBA00022475"/>
    </source>
</evidence>
<feature type="transmembrane region" description="Helical" evidence="8">
    <location>
        <begin position="101"/>
        <end position="125"/>
    </location>
</feature>
<feature type="transmembrane region" description="Helical" evidence="8">
    <location>
        <begin position="205"/>
        <end position="225"/>
    </location>
</feature>
<reference evidence="22" key="4">
    <citation type="submission" date="2019-11" db="EMBL/GenBank/DDBJ databases">
        <authorList>
            <consortium name="NCBI Pathogen Detection Project"/>
        </authorList>
    </citation>
    <scope>NUCLEOTIDE SEQUENCE</scope>
    <source>
        <strain evidence="22">HPB3501</strain>
    </source>
</reference>
<evidence type="ECO:0000313" key="30">
    <source>
        <dbReference type="Proteomes" id="UP000525068"/>
    </source>
</evidence>
<evidence type="ECO:0000313" key="11">
    <source>
        <dbReference type="EMBL" id="EAD8146230.1"/>
    </source>
</evidence>
<dbReference type="AlphaFoldDB" id="A0A5D5EKQ3"/>
<evidence type="ECO:0000313" key="28">
    <source>
        <dbReference type="Proteomes" id="UP000478945"/>
    </source>
</evidence>
<evidence type="ECO:0000256" key="2">
    <source>
        <dbReference type="ARBA" id="ARBA00022448"/>
    </source>
</evidence>
<dbReference type="RefSeq" id="WP_003721425.1">
    <property type="nucleotide sequence ID" value="NZ_BAAFVI010000013.1"/>
</dbReference>
<protein>
    <submittedName>
        <fullName evidence="14">Sugar ABC transporter permease</fullName>
    </submittedName>
</protein>
<dbReference type="PANTHER" id="PTHR30193">
    <property type="entry name" value="ABC TRANSPORTER PERMEASE PROTEIN"/>
    <property type="match status" value="1"/>
</dbReference>
<dbReference type="EMBL" id="AABEVI010000003">
    <property type="protein sequence ID" value="EAH0218039.1"/>
    <property type="molecule type" value="Genomic_DNA"/>
</dbReference>
<evidence type="ECO:0000313" key="19">
    <source>
        <dbReference type="EMBL" id="EAH4371897.1"/>
    </source>
</evidence>
<dbReference type="Proteomes" id="UP000371553">
    <property type="component" value="Unassembled WGS sequence"/>
</dbReference>
<dbReference type="EMBL" id="AAAIJX010000003">
    <property type="protein sequence ID" value="EAC4482626.1"/>
    <property type="molecule type" value="Genomic_DNA"/>
</dbReference>
<dbReference type="Proteomes" id="UP000478945">
    <property type="component" value="Unassembled WGS sequence"/>
</dbReference>
<evidence type="ECO:0000313" key="15">
    <source>
        <dbReference type="EMBL" id="EAH0218039.1"/>
    </source>
</evidence>
<reference evidence="29 30" key="3">
    <citation type="submission" date="2019-04" db="EMBL/GenBank/DDBJ databases">
        <authorList>
            <person name="Ashton P.M."/>
            <person name="Dallman T."/>
            <person name="Nair S."/>
            <person name="De Pinna E."/>
            <person name="Peters T."/>
            <person name="Grant K."/>
        </authorList>
    </citation>
    <scope>NUCLEOTIDE SEQUENCE [LARGE SCALE GENOMIC DNA]</scope>
    <source>
        <strain evidence="16 34">406731</strain>
        <strain evidence="14 33">429821</strain>
        <strain evidence="17 30">562417</strain>
        <strain evidence="18 31">562428</strain>
        <strain evidence="15 29">563356</strain>
        <strain evidence="10 26">688377</strain>
        <strain evidence="20 28">760311</strain>
        <strain evidence="21 27">883775</strain>
        <strain evidence="13">RL15000161</strain>
    </source>
</reference>
<gene>
    <name evidence="12" type="ORF">APD94_04585</name>
    <name evidence="23" type="ORF">BES38_04150</name>
    <name evidence="11" type="ORF">CD20_09125</name>
    <name evidence="17" type="ORF">D4271_06220</name>
    <name evidence="14" type="ORF">D4C60_07485</name>
    <name evidence="15" type="ORF">D4D89_06910</name>
    <name evidence="16" type="ORF">D4U23_02135</name>
    <name evidence="18" type="ORF">D5M70_11305</name>
    <name evidence="10" type="ORF">E0I39_06975</name>
    <name evidence="13" type="ORF">E1V33_07300</name>
    <name evidence="19" type="ORF">E5H26_04170</name>
    <name evidence="20" type="ORF">FJU19_06815</name>
    <name evidence="21" type="ORF">G3R95_001416</name>
    <name evidence="22" type="ORF">GIH49_09320</name>
</gene>
<evidence type="ECO:0000313" key="23">
    <source>
        <dbReference type="EMBL" id="UUJ80406.1"/>
    </source>
</evidence>
<dbReference type="EMBL" id="AABEVT010000001">
    <property type="protein sequence ID" value="EAH0251179.1"/>
    <property type="molecule type" value="Genomic_DNA"/>
</dbReference>
<dbReference type="EMBL" id="AABGVJ010000001">
    <property type="protein sequence ID" value="EAH4371897.1"/>
    <property type="molecule type" value="Genomic_DNA"/>
</dbReference>
<evidence type="ECO:0000259" key="9">
    <source>
        <dbReference type="PROSITE" id="PS50928"/>
    </source>
</evidence>
<evidence type="ECO:0000313" key="33">
    <source>
        <dbReference type="Proteomes" id="UP000548826"/>
    </source>
</evidence>
<dbReference type="InterPro" id="IPR035906">
    <property type="entry name" value="MetI-like_sf"/>
</dbReference>
<evidence type="ECO:0000313" key="13">
    <source>
        <dbReference type="EMBL" id="EAE2659955.1"/>
    </source>
</evidence>
<dbReference type="Proteomes" id="UP000193519">
    <property type="component" value="Chromosome"/>
</dbReference>
<dbReference type="CDD" id="cd06261">
    <property type="entry name" value="TM_PBP2"/>
    <property type="match status" value="1"/>
</dbReference>
<reference evidence="22" key="1">
    <citation type="journal article" date="2018" name="Genome Biol.">
        <title>SKESA: strategic k-mer extension for scrupulous assemblies.</title>
        <authorList>
            <person name="Souvorov A."/>
            <person name="Agarwala R."/>
            <person name="Lipman D.J."/>
        </authorList>
    </citation>
    <scope>NUCLEOTIDE SEQUENCE [LARGE SCALE GENOMIC DNA]</scope>
    <source>
        <strain evidence="22">HPB3501</strain>
    </source>
</reference>
<dbReference type="Proteomes" id="UP000548826">
    <property type="component" value="Unassembled WGS sequence"/>
</dbReference>
<dbReference type="Proteomes" id="UP000566597">
    <property type="component" value="Unassembled WGS sequence"/>
</dbReference>
<dbReference type="PANTHER" id="PTHR30193:SF37">
    <property type="entry name" value="INNER MEMBRANE ABC TRANSPORTER PERMEASE PROTEIN YCJO"/>
    <property type="match status" value="1"/>
</dbReference>
<accession>A0A5D5EKQ3</accession>
<keyword evidence="3" id="KW-1003">Cell membrane</keyword>
<dbReference type="InterPro" id="IPR051393">
    <property type="entry name" value="ABC_transporter_permease"/>
</dbReference>
<comment type="subcellular location">
    <subcellularLocation>
        <location evidence="1 8">Cell membrane</location>
        <topology evidence="1 8">Multi-pass membrane protein</topology>
    </subcellularLocation>
</comment>
<dbReference type="InterPro" id="IPR000515">
    <property type="entry name" value="MetI-like"/>
</dbReference>
<dbReference type="EMBL" id="AAJEKY010000003">
    <property type="protein sequence ID" value="ECL0130799.1"/>
    <property type="molecule type" value="Genomic_DNA"/>
</dbReference>
<name>A0A5D5EKQ3_LISMN</name>
<evidence type="ECO:0000256" key="5">
    <source>
        <dbReference type="ARBA" id="ARBA00022989"/>
    </source>
</evidence>
<dbReference type="EMBL" id="AABFMV010000003">
    <property type="protein sequence ID" value="EAH1614996.1"/>
    <property type="molecule type" value="Genomic_DNA"/>
</dbReference>
<dbReference type="Proteomes" id="UP000540417">
    <property type="component" value="Unassembled WGS sequence"/>
</dbReference>
<keyword evidence="7 8" id="KW-0472">Membrane</keyword>
<feature type="transmembrane region" description="Helical" evidence="8">
    <location>
        <begin position="73"/>
        <end position="94"/>
    </location>
</feature>
<evidence type="ECO:0000313" key="16">
    <source>
        <dbReference type="EMBL" id="EAH0251179.1"/>
    </source>
</evidence>
<dbReference type="EMBL" id="DAAEZQ010000004">
    <property type="protein sequence ID" value="HAA9722334.1"/>
    <property type="molecule type" value="Genomic_DNA"/>
</dbReference>
<evidence type="ECO:0000313" key="31">
    <source>
        <dbReference type="Proteomes" id="UP000529135"/>
    </source>
</evidence>
<dbReference type="GO" id="GO:0055085">
    <property type="term" value="P:transmembrane transport"/>
    <property type="evidence" value="ECO:0007669"/>
    <property type="project" value="InterPro"/>
</dbReference>
<reference evidence="23" key="5">
    <citation type="submission" date="2022-06" db="EMBL/GenBank/DDBJ databases">
        <title>Complete genomes of Listeria monocytogenes strains L58-55 and 6179.</title>
        <authorList>
            <person name="Schmitz-Esser S."/>
            <person name="Tibbs-Cortes B.W."/>
        </authorList>
    </citation>
    <scope>NUCLEOTIDE SEQUENCE</scope>
    <source>
        <strain evidence="23">L58-55</strain>
    </source>
</reference>
<feature type="domain" description="ABC transmembrane type-1" evidence="9">
    <location>
        <begin position="67"/>
        <end position="278"/>
    </location>
</feature>
<evidence type="ECO:0000313" key="14">
    <source>
        <dbReference type="EMBL" id="EAG9856829.1"/>
    </source>
</evidence>
<evidence type="ECO:0000313" key="24">
    <source>
        <dbReference type="Proteomes" id="UP000355989"/>
    </source>
</evidence>
<evidence type="ECO:0000256" key="6">
    <source>
        <dbReference type="ARBA" id="ARBA00023016"/>
    </source>
</evidence>
<dbReference type="Proteomes" id="UP000470497">
    <property type="component" value="Unassembled WGS sequence"/>
</dbReference>
<keyword evidence="6" id="KW-0346">Stress response</keyword>
<evidence type="ECO:0000313" key="18">
    <source>
        <dbReference type="EMBL" id="EAH3127896.1"/>
    </source>
</evidence>
<dbReference type="EMBL" id="AAAQOE010000001">
    <property type="protein sequence ID" value="EAE1095224.1"/>
    <property type="molecule type" value="Genomic_DNA"/>
</dbReference>
<evidence type="ECO:0000313" key="32">
    <source>
        <dbReference type="Proteomes" id="UP000540417"/>
    </source>
</evidence>
<organism evidence="14 33">
    <name type="scientific">Listeria monocytogenes</name>
    <dbReference type="NCBI Taxonomy" id="1639"/>
    <lineage>
        <taxon>Bacteria</taxon>
        <taxon>Bacillati</taxon>
        <taxon>Bacillota</taxon>
        <taxon>Bacilli</taxon>
        <taxon>Bacillales</taxon>
        <taxon>Listeriaceae</taxon>
        <taxon>Listeria</taxon>
    </lineage>
</organism>
<dbReference type="PROSITE" id="PS50928">
    <property type="entry name" value="ABC_TM1"/>
    <property type="match status" value="1"/>
</dbReference>
<dbReference type="Proteomes" id="UP000844471">
    <property type="component" value="Unassembled WGS sequence"/>
</dbReference>
<proteinExistence type="inferred from homology"/>
<dbReference type="EMBL" id="AABGFX010000009">
    <property type="protein sequence ID" value="EAH3127896.1"/>
    <property type="molecule type" value="Genomic_DNA"/>
</dbReference>
<dbReference type="SUPFAM" id="SSF161098">
    <property type="entry name" value="MetI-like"/>
    <property type="match status" value="1"/>
</dbReference>
<dbReference type="Proteomes" id="UP000413786">
    <property type="component" value="Unassembled WGS sequence"/>
</dbReference>
<dbReference type="Proteomes" id="UP000383365">
    <property type="component" value="Unassembled WGS sequence"/>
</dbReference>
<keyword evidence="4 8" id="KW-0812">Transmembrane</keyword>
<dbReference type="Proteomes" id="UP000517258">
    <property type="component" value="Unassembled WGS sequence"/>
</dbReference>
<dbReference type="EMBL" id="AABEQV010000003">
    <property type="protein sequence ID" value="EAG9856829.1"/>
    <property type="molecule type" value="Genomic_DNA"/>
</dbReference>
<evidence type="ECO:0000313" key="29">
    <source>
        <dbReference type="Proteomes" id="UP000517258"/>
    </source>
</evidence>
<evidence type="ECO:0000313" key="25">
    <source>
        <dbReference type="Proteomes" id="UP000371553"/>
    </source>
</evidence>
<evidence type="ECO:0000313" key="12">
    <source>
        <dbReference type="EMBL" id="EAE1095224.1"/>
    </source>
</evidence>
<evidence type="ECO:0000313" key="10">
    <source>
        <dbReference type="EMBL" id="EAC4482626.1"/>
    </source>
</evidence>
<dbReference type="Proteomes" id="UP000529135">
    <property type="component" value="Unassembled WGS sequence"/>
</dbReference>
<evidence type="ECO:0000313" key="26">
    <source>
        <dbReference type="Proteomes" id="UP000413786"/>
    </source>
</evidence>
<evidence type="ECO:0000313" key="21">
    <source>
        <dbReference type="EMBL" id="EDP8409858.1"/>
    </source>
</evidence>
<dbReference type="EMBL" id="AANOZB010000003">
    <property type="protein sequence ID" value="EDP8409858.1"/>
    <property type="molecule type" value="Genomic_DNA"/>
</dbReference>
<sequence>MKRRNNKLGWSFTSPYLIFTAIFFLVPLVWSIWLSVTDWNMMSPDINFVGFDNFIKAFTSPAVKAAFFVTYKFLIVFVPMALIISMIVAVLVNGLPKFKGLYLVAFFLPYLSSGVVTSLIVQGLLSYNSALNVFLRGHFGWDIDWLGTPMSALVIISLMIAWKMSGYYALILISGLASINHEIYEAAAMDGSGRFRTFWKVTVPMLYPALFTVIVLAVGVSFGIFTEVYQLTGGGPNFATNTWQMEIFNQAFVNLNSGYASAISLMAATVTFASIGVIKKMLEKWGQRNGWT</sequence>
<evidence type="ECO:0000313" key="22">
    <source>
        <dbReference type="EMBL" id="HAA9722334.1"/>
    </source>
</evidence>
<dbReference type="Proteomes" id="UP000525068">
    <property type="component" value="Unassembled WGS sequence"/>
</dbReference>
<feature type="transmembrane region" description="Helical" evidence="8">
    <location>
        <begin position="258"/>
        <end position="278"/>
    </location>
</feature>
<evidence type="ECO:0000256" key="8">
    <source>
        <dbReference type="RuleBase" id="RU363032"/>
    </source>
</evidence>
<reference evidence="19 32" key="2">
    <citation type="submission" date="2019-04" db="EMBL/GenBank/DDBJ databases">
        <authorList>
            <consortium name="GenomeTrakr: Next Generation Sequencing Network for Food Pathogen Tracability"/>
        </authorList>
    </citation>
    <scope>NUCLEOTIDE SEQUENCE [LARGE SCALE GENOMIC DNA]</scope>
    <source>
        <strain evidence="12 24">FLAG-78586</strain>
        <strain evidence="19 32">LS1419</strain>
        <strain evidence="11 25">NYAG13B12507-5</strain>
    </source>
</reference>